<evidence type="ECO:0000313" key="3">
    <source>
        <dbReference type="Proteomes" id="UP000186112"/>
    </source>
</evidence>
<dbReference type="RefSeq" id="WP_075724727.1">
    <property type="nucleotide sequence ID" value="NZ_LTDM01000006.1"/>
</dbReference>
<dbReference type="OrthoDB" id="1955013at2"/>
<evidence type="ECO:0000313" key="2">
    <source>
        <dbReference type="EMBL" id="OLS03470.1"/>
    </source>
</evidence>
<keyword evidence="1" id="KW-0812">Transmembrane</keyword>
<gene>
    <name evidence="2" type="ORF">TICRE_04640</name>
</gene>
<keyword evidence="3" id="KW-1185">Reference proteome</keyword>
<comment type="caution">
    <text evidence="2">The sequence shown here is derived from an EMBL/GenBank/DDBJ whole genome shotgun (WGS) entry which is preliminary data.</text>
</comment>
<keyword evidence="1" id="KW-0472">Membrane</keyword>
<organism evidence="2 3">
    <name type="scientific">Tissierella creatinophila DSM 6911</name>
    <dbReference type="NCBI Taxonomy" id="1123403"/>
    <lineage>
        <taxon>Bacteria</taxon>
        <taxon>Bacillati</taxon>
        <taxon>Bacillota</taxon>
        <taxon>Tissierellia</taxon>
        <taxon>Tissierellales</taxon>
        <taxon>Tissierellaceae</taxon>
        <taxon>Tissierella</taxon>
    </lineage>
</organism>
<dbReference type="Proteomes" id="UP000186112">
    <property type="component" value="Unassembled WGS sequence"/>
</dbReference>
<evidence type="ECO:0000256" key="1">
    <source>
        <dbReference type="SAM" id="Phobius"/>
    </source>
</evidence>
<feature type="transmembrane region" description="Helical" evidence="1">
    <location>
        <begin position="91"/>
        <end position="110"/>
    </location>
</feature>
<dbReference type="EMBL" id="LTDM01000006">
    <property type="protein sequence ID" value="OLS03470.1"/>
    <property type="molecule type" value="Genomic_DNA"/>
</dbReference>
<keyword evidence="1" id="KW-1133">Transmembrane helix</keyword>
<accession>A0A1U7M889</accession>
<proteinExistence type="predicted"/>
<dbReference type="AlphaFoldDB" id="A0A1U7M889"/>
<name>A0A1U7M889_TISCR</name>
<sequence>MTHFSKEEWILYKKNLLSEEDSIKMEDHLYTCDTCMDTFLSLIDSKDLDFAGEIIPSDFTQSVMEKIEGVTPIFKARNKPIKKKKMMENIFMYYIAVASVVLVLTAGGVFTKMAEIPIENIQLDTTTPKGVEDIYGLTEKITNKTNSFIYNFGIKNRGGN</sequence>
<reference evidence="2 3" key="1">
    <citation type="submission" date="2016-02" db="EMBL/GenBank/DDBJ databases">
        <title>Genome sequence of Tissierella creatinophila DSM 6911.</title>
        <authorList>
            <person name="Poehlein A."/>
            <person name="Daniel R."/>
        </authorList>
    </citation>
    <scope>NUCLEOTIDE SEQUENCE [LARGE SCALE GENOMIC DNA]</scope>
    <source>
        <strain evidence="2 3">DSM 6911</strain>
    </source>
</reference>
<protein>
    <recommendedName>
        <fullName evidence="4">Zinc-finger domain-containing protein</fullName>
    </recommendedName>
</protein>
<evidence type="ECO:0008006" key="4">
    <source>
        <dbReference type="Google" id="ProtNLM"/>
    </source>
</evidence>